<name>A0A372FY65_9ACTN</name>
<sequence length="114" mass="12532">MADDWQRPGLAEQVGLSESNLRMIIRASEDAGSRMLQVSQRLDSISSRLPMVMQSRAGQVLSGRVERCRQGNNQVRQMFVEGPESLNGRTTTMLRVLLDANARAEQDAAAGETA</sequence>
<protein>
    <submittedName>
        <fullName evidence="1">Uncharacterized protein</fullName>
    </submittedName>
</protein>
<proteinExistence type="predicted"/>
<comment type="caution">
    <text evidence="1">The sequence shown here is derived from an EMBL/GenBank/DDBJ whole genome shotgun (WGS) entry which is preliminary data.</text>
</comment>
<gene>
    <name evidence="1" type="ORF">D0Q02_15790</name>
</gene>
<keyword evidence="2" id="KW-1185">Reference proteome</keyword>
<reference evidence="1 2" key="1">
    <citation type="submission" date="2018-08" db="EMBL/GenBank/DDBJ databases">
        <title>Verrucosispora craniellae sp. nov., isolated from a marine sponge in the South China Sea.</title>
        <authorList>
            <person name="Li L."/>
            <person name="Lin H.W."/>
        </authorList>
    </citation>
    <scope>NUCLEOTIDE SEQUENCE [LARGE SCALE GENOMIC DNA]</scope>
    <source>
        <strain evidence="1 2">LHW63014</strain>
    </source>
</reference>
<dbReference type="AlphaFoldDB" id="A0A372FY65"/>
<dbReference type="RefSeq" id="WP_117228755.1">
    <property type="nucleotide sequence ID" value="NZ_QVFU01000015.1"/>
</dbReference>
<dbReference type="EMBL" id="QVFU01000015">
    <property type="protein sequence ID" value="RFS45564.1"/>
    <property type="molecule type" value="Genomic_DNA"/>
</dbReference>
<evidence type="ECO:0000313" key="1">
    <source>
        <dbReference type="EMBL" id="RFS45564.1"/>
    </source>
</evidence>
<organism evidence="1 2">
    <name type="scientific">Micromonospora craniellae</name>
    <dbReference type="NCBI Taxonomy" id="2294034"/>
    <lineage>
        <taxon>Bacteria</taxon>
        <taxon>Bacillati</taxon>
        <taxon>Actinomycetota</taxon>
        <taxon>Actinomycetes</taxon>
        <taxon>Micromonosporales</taxon>
        <taxon>Micromonosporaceae</taxon>
        <taxon>Micromonospora</taxon>
    </lineage>
</organism>
<dbReference type="Proteomes" id="UP000262621">
    <property type="component" value="Unassembled WGS sequence"/>
</dbReference>
<evidence type="ECO:0000313" key="2">
    <source>
        <dbReference type="Proteomes" id="UP000262621"/>
    </source>
</evidence>
<accession>A0A372FY65</accession>